<gene>
    <name evidence="1" type="ORF">V5799_030974</name>
</gene>
<name>A0AAQ4EM39_AMBAM</name>
<protein>
    <submittedName>
        <fullName evidence="1">Uncharacterized protein</fullName>
    </submittedName>
</protein>
<dbReference type="Proteomes" id="UP001321473">
    <property type="component" value="Unassembled WGS sequence"/>
</dbReference>
<dbReference type="EMBL" id="JARKHS020013834">
    <property type="protein sequence ID" value="KAK8775681.1"/>
    <property type="molecule type" value="Genomic_DNA"/>
</dbReference>
<sequence length="67" mass="7566">MEQMYRSLQMGKCSQMLHCHWSTKHPEHYPDLSGSTCCPLSPSTWFLAGAFTLQCIQSSDTQGKTLL</sequence>
<comment type="caution">
    <text evidence="1">The sequence shown here is derived from an EMBL/GenBank/DDBJ whole genome shotgun (WGS) entry which is preliminary data.</text>
</comment>
<evidence type="ECO:0000313" key="1">
    <source>
        <dbReference type="EMBL" id="KAK8775681.1"/>
    </source>
</evidence>
<reference evidence="1 2" key="1">
    <citation type="journal article" date="2023" name="Arcadia Sci">
        <title>De novo assembly of a long-read Amblyomma americanum tick genome.</title>
        <authorList>
            <person name="Chou S."/>
            <person name="Poskanzer K.E."/>
            <person name="Rollins M."/>
            <person name="Thuy-Boun P.S."/>
        </authorList>
    </citation>
    <scope>NUCLEOTIDE SEQUENCE [LARGE SCALE GENOMIC DNA]</scope>
    <source>
        <strain evidence="1">F_SG_1</strain>
        <tissue evidence="1">Salivary glands</tissue>
    </source>
</reference>
<keyword evidence="2" id="KW-1185">Reference proteome</keyword>
<accession>A0AAQ4EM39</accession>
<evidence type="ECO:0000313" key="2">
    <source>
        <dbReference type="Proteomes" id="UP001321473"/>
    </source>
</evidence>
<dbReference type="AlphaFoldDB" id="A0AAQ4EM39"/>
<organism evidence="1 2">
    <name type="scientific">Amblyomma americanum</name>
    <name type="common">Lone star tick</name>
    <dbReference type="NCBI Taxonomy" id="6943"/>
    <lineage>
        <taxon>Eukaryota</taxon>
        <taxon>Metazoa</taxon>
        <taxon>Ecdysozoa</taxon>
        <taxon>Arthropoda</taxon>
        <taxon>Chelicerata</taxon>
        <taxon>Arachnida</taxon>
        <taxon>Acari</taxon>
        <taxon>Parasitiformes</taxon>
        <taxon>Ixodida</taxon>
        <taxon>Ixodoidea</taxon>
        <taxon>Ixodidae</taxon>
        <taxon>Amblyomminae</taxon>
        <taxon>Amblyomma</taxon>
    </lineage>
</organism>
<proteinExistence type="predicted"/>